<evidence type="ECO:0000313" key="6">
    <source>
        <dbReference type="EMBL" id="VDO28158.1"/>
    </source>
</evidence>
<dbReference type="EMBL" id="UZAF01016448">
    <property type="protein sequence ID" value="VDO28158.1"/>
    <property type="molecule type" value="Genomic_DNA"/>
</dbReference>
<protein>
    <submittedName>
        <fullName evidence="8">Transthyretin-like protein 46</fullName>
    </submittedName>
</protein>
<dbReference type="Gene3D" id="2.60.40.3330">
    <property type="match status" value="1"/>
</dbReference>
<comment type="subcellular location">
    <subcellularLocation>
        <location evidence="1">Secreted</location>
    </subcellularLocation>
</comment>
<dbReference type="GO" id="GO:0005576">
    <property type="term" value="C:extracellular region"/>
    <property type="evidence" value="ECO:0007669"/>
    <property type="project" value="UniProtKB-SubCell"/>
</dbReference>
<keyword evidence="3" id="KW-0964">Secreted</keyword>
<keyword evidence="4 5" id="KW-0732">Signal</keyword>
<dbReference type="GO" id="GO:0009986">
    <property type="term" value="C:cell surface"/>
    <property type="evidence" value="ECO:0007669"/>
    <property type="project" value="InterPro"/>
</dbReference>
<evidence type="ECO:0000313" key="8">
    <source>
        <dbReference type="WBParaSite" id="HPLM_0000617201-mRNA-1"/>
    </source>
</evidence>
<dbReference type="Proteomes" id="UP000268014">
    <property type="component" value="Unassembled WGS sequence"/>
</dbReference>
<dbReference type="WBParaSite" id="HPLM_0000617201-mRNA-1">
    <property type="protein sequence ID" value="HPLM_0000617201-mRNA-1"/>
    <property type="gene ID" value="HPLM_0000617201"/>
</dbReference>
<feature type="chain" id="PRO_5043123483" evidence="5">
    <location>
        <begin position="16"/>
        <end position="149"/>
    </location>
</feature>
<name>A0A0N4W7P7_HAEPC</name>
<dbReference type="InterPro" id="IPR038479">
    <property type="entry name" value="Transthyretin-like_sf"/>
</dbReference>
<dbReference type="OrthoDB" id="10308179at2759"/>
<evidence type="ECO:0000313" key="7">
    <source>
        <dbReference type="Proteomes" id="UP000268014"/>
    </source>
</evidence>
<reference evidence="8" key="1">
    <citation type="submission" date="2017-02" db="UniProtKB">
        <authorList>
            <consortium name="WormBaseParasite"/>
        </authorList>
    </citation>
    <scope>IDENTIFICATION</scope>
</reference>
<dbReference type="AlphaFoldDB" id="A0A0N4W7P7"/>
<evidence type="ECO:0000256" key="3">
    <source>
        <dbReference type="ARBA" id="ARBA00022525"/>
    </source>
</evidence>
<comment type="similarity">
    <text evidence="2">Belongs to the nematode transthyretin-like family.</text>
</comment>
<evidence type="ECO:0000256" key="4">
    <source>
        <dbReference type="ARBA" id="ARBA00022729"/>
    </source>
</evidence>
<feature type="signal peptide" evidence="5">
    <location>
        <begin position="1"/>
        <end position="15"/>
    </location>
</feature>
<dbReference type="InterPro" id="IPR001534">
    <property type="entry name" value="Transthyretin-like"/>
</dbReference>
<evidence type="ECO:0000256" key="1">
    <source>
        <dbReference type="ARBA" id="ARBA00004613"/>
    </source>
</evidence>
<proteinExistence type="inferred from homology"/>
<evidence type="ECO:0000256" key="5">
    <source>
        <dbReference type="SAM" id="SignalP"/>
    </source>
</evidence>
<keyword evidence="7" id="KW-1185">Reference proteome</keyword>
<reference evidence="6 7" key="2">
    <citation type="submission" date="2018-11" db="EMBL/GenBank/DDBJ databases">
        <authorList>
            <consortium name="Pathogen Informatics"/>
        </authorList>
    </citation>
    <scope>NUCLEOTIDE SEQUENCE [LARGE SCALE GENOMIC DNA]</scope>
    <source>
        <strain evidence="6 7">MHpl1</strain>
    </source>
</reference>
<dbReference type="OMA" id="HIELMEH"/>
<dbReference type="Pfam" id="PF01060">
    <property type="entry name" value="TTR-52"/>
    <property type="match status" value="1"/>
</dbReference>
<gene>
    <name evidence="6" type="ORF">HPLM_LOCUS6164</name>
</gene>
<organism evidence="8">
    <name type="scientific">Haemonchus placei</name>
    <name type="common">Barber's pole worm</name>
    <dbReference type="NCBI Taxonomy" id="6290"/>
    <lineage>
        <taxon>Eukaryota</taxon>
        <taxon>Metazoa</taxon>
        <taxon>Ecdysozoa</taxon>
        <taxon>Nematoda</taxon>
        <taxon>Chromadorea</taxon>
        <taxon>Rhabditida</taxon>
        <taxon>Rhabditina</taxon>
        <taxon>Rhabditomorpha</taxon>
        <taxon>Strongyloidea</taxon>
        <taxon>Trichostrongylidae</taxon>
        <taxon>Haemonchus</taxon>
    </lineage>
</organism>
<evidence type="ECO:0000256" key="2">
    <source>
        <dbReference type="ARBA" id="ARBA00010112"/>
    </source>
</evidence>
<sequence length="149" mass="17473">MIIIFLLGFLTVINAKVVTVKAQGIFACNNENSKEPLHIELMEHDEIGEDDLLAWANVVGHPYYWDIQGKEDEIISIRPYLVIKHMCKGVRLFYVKFQRILLQIKERAVIEIERIGRDVSIDFGYQDLEDPHFSENMKQMIKEQVKKRI</sequence>
<accession>A0A0N4W7P7</accession>